<dbReference type="Proteomes" id="UP001519503">
    <property type="component" value="Unassembled WGS sequence"/>
</dbReference>
<protein>
    <submittedName>
        <fullName evidence="1">Antitoxin HicB</fullName>
    </submittedName>
</protein>
<keyword evidence="2" id="KW-1185">Reference proteome</keyword>
<dbReference type="Gene3D" id="3.30.160.250">
    <property type="match status" value="1"/>
</dbReference>
<evidence type="ECO:0000313" key="2">
    <source>
        <dbReference type="Proteomes" id="UP001519503"/>
    </source>
</evidence>
<comment type="caution">
    <text evidence="1">The sequence shown here is derived from an EMBL/GenBank/DDBJ whole genome shotgun (WGS) entry which is preliminary data.</text>
</comment>
<dbReference type="InterPro" id="IPR035069">
    <property type="entry name" value="TTHA1013/TTHA0281-like"/>
</dbReference>
<organism evidence="1 2">
    <name type="scientific">Fructobacillus parabroussonetiae</name>
    <dbReference type="NCBI Taxonomy" id="2713174"/>
    <lineage>
        <taxon>Bacteria</taxon>
        <taxon>Bacillati</taxon>
        <taxon>Bacillota</taxon>
        <taxon>Bacilli</taxon>
        <taxon>Lactobacillales</taxon>
        <taxon>Lactobacillaceae</taxon>
        <taxon>Fructobacillus</taxon>
    </lineage>
</organism>
<reference evidence="1 2" key="1">
    <citation type="submission" date="2020-02" db="EMBL/GenBank/DDBJ databases">
        <title>Fructobacillus sp. isolated from paper mulberry of Taiwan.</title>
        <authorList>
            <person name="Lin S.-T."/>
        </authorList>
    </citation>
    <scope>NUCLEOTIDE SEQUENCE [LARGE SCALE GENOMIC DNA]</scope>
    <source>
        <strain evidence="1 2">S1-1</strain>
    </source>
</reference>
<gene>
    <name evidence="1" type="ORF">G6R30_05660</name>
</gene>
<name>A0ABS5R1B3_9LACO</name>
<sequence length="126" mass="14435">MYPVIMTEYKDEDGRVVTVYSPNIPGMHTEGKDFNEAAYWAVDAIATMLDGKKEYPEVMDAGAWELQDNERIAYIPVNMAHWYRENMSQTVRRSVTVPKYLNVLANEEKINVSQVLSEALAQRLGF</sequence>
<accession>A0ABS5R1B3</accession>
<proteinExistence type="predicted"/>
<dbReference type="SUPFAM" id="SSF143100">
    <property type="entry name" value="TTHA1013/TTHA0281-like"/>
    <property type="match status" value="1"/>
</dbReference>
<dbReference type="EMBL" id="JAAMFL010000010">
    <property type="protein sequence ID" value="MBS9337947.1"/>
    <property type="molecule type" value="Genomic_DNA"/>
</dbReference>
<evidence type="ECO:0000313" key="1">
    <source>
        <dbReference type="EMBL" id="MBS9337947.1"/>
    </source>
</evidence>